<evidence type="ECO:0000256" key="1">
    <source>
        <dbReference type="SAM" id="Phobius"/>
    </source>
</evidence>
<feature type="transmembrane region" description="Helical" evidence="1">
    <location>
        <begin position="169"/>
        <end position="195"/>
    </location>
</feature>
<dbReference type="AlphaFoldDB" id="A0A1I8ELI6"/>
<proteinExistence type="predicted"/>
<feature type="transmembrane region" description="Helical" evidence="1">
    <location>
        <begin position="137"/>
        <end position="163"/>
    </location>
</feature>
<keyword evidence="1" id="KW-0472">Membrane</keyword>
<evidence type="ECO:0000313" key="2">
    <source>
        <dbReference type="WBParaSite" id="maker-PairedContig_2955-snap-gene-0.9-mRNA-1"/>
    </source>
</evidence>
<keyword evidence="1" id="KW-1133">Transmembrane helix</keyword>
<reference evidence="2" key="1">
    <citation type="submission" date="2016-11" db="UniProtKB">
        <authorList>
            <consortium name="WormBaseParasite"/>
        </authorList>
    </citation>
    <scope>IDENTIFICATION</scope>
    <source>
        <strain evidence="2">pt0022</strain>
    </source>
</reference>
<sequence>MGYRTAATLQAQAQAQQQQQQQYAAAAAAAMLGANAYIGDYTSVDISHAGQSIVQCCVINDVCLVNPGTIHMVVESQPLHNISHSKQNSLLYHRLYKNKIPTNTTVRLVLDVRCANMWQKYILWQKQHCRNCPLMHLIIKFLLSTTTTTTTTTITILLLLLLLLLPLSLFVLIFRVALSLSALTLLFLMIFQFILEMESLNSLDFLVIINIYMHNEYLVNLQQYFTSLFKNALKCLRIR</sequence>
<dbReference type="WBParaSite" id="maker-PairedContig_2955-snap-gene-0.9-mRNA-1">
    <property type="protein sequence ID" value="maker-PairedContig_2955-snap-gene-0.9-mRNA-1"/>
    <property type="gene ID" value="maker-PairedContig_2955-snap-gene-0.9"/>
</dbReference>
<protein>
    <submittedName>
        <fullName evidence="2">Uncharacterized protein</fullName>
    </submittedName>
</protein>
<keyword evidence="1" id="KW-0812">Transmembrane</keyword>
<name>A0A1I8ELI6_WUCBA</name>
<organism evidence="2">
    <name type="scientific">Wuchereria bancrofti</name>
    <dbReference type="NCBI Taxonomy" id="6293"/>
    <lineage>
        <taxon>Eukaryota</taxon>
        <taxon>Metazoa</taxon>
        <taxon>Ecdysozoa</taxon>
        <taxon>Nematoda</taxon>
        <taxon>Chromadorea</taxon>
        <taxon>Rhabditida</taxon>
        <taxon>Spirurina</taxon>
        <taxon>Spiruromorpha</taxon>
        <taxon>Filarioidea</taxon>
        <taxon>Onchocercidae</taxon>
        <taxon>Wuchereria</taxon>
    </lineage>
</organism>
<accession>A0A1I8ELI6</accession>